<evidence type="ECO:0000256" key="5">
    <source>
        <dbReference type="ARBA" id="ARBA00022692"/>
    </source>
</evidence>
<feature type="transmembrane region" description="Helical" evidence="12">
    <location>
        <begin position="206"/>
        <end position="234"/>
    </location>
</feature>
<dbReference type="Proteomes" id="UP000396862">
    <property type="component" value="Unassembled WGS sequence"/>
</dbReference>
<evidence type="ECO:0000313" key="15">
    <source>
        <dbReference type="Proteomes" id="UP000240621"/>
    </source>
</evidence>
<gene>
    <name evidence="14" type="ORF">CLV93_101259</name>
    <name evidence="13" type="ORF">JCM18694_01740</name>
</gene>
<feature type="transmembrane region" description="Helical" evidence="12">
    <location>
        <begin position="135"/>
        <end position="154"/>
    </location>
</feature>
<reference evidence="13 16" key="2">
    <citation type="submission" date="2019-10" db="EMBL/GenBank/DDBJ databases">
        <title>Prolixibacter strains distinguished by the presence of nitrate reductase genes were adept at nitrate-dependent anaerobic corrosion of metallic iron and carbon steel.</title>
        <authorList>
            <person name="Iino T."/>
            <person name="Shono N."/>
            <person name="Ito K."/>
            <person name="Nakamura R."/>
            <person name="Sueoka K."/>
            <person name="Harayama S."/>
            <person name="Ohkuma M."/>
        </authorList>
    </citation>
    <scope>NUCLEOTIDE SEQUENCE [LARGE SCALE GENOMIC DNA]</scope>
    <source>
        <strain evidence="13 16">MIC1-1</strain>
    </source>
</reference>
<dbReference type="EMBL" id="BLAU01000001">
    <property type="protein sequence ID" value="GET19928.1"/>
    <property type="molecule type" value="Genomic_DNA"/>
</dbReference>
<dbReference type="InterPro" id="IPR050324">
    <property type="entry name" value="CDP-alcohol_PTase-I"/>
</dbReference>
<dbReference type="InterPro" id="IPR043130">
    <property type="entry name" value="CDP-OH_PTrfase_TM_dom"/>
</dbReference>
<dbReference type="InterPro" id="IPR048254">
    <property type="entry name" value="CDP_ALCOHOL_P_TRANSF_CS"/>
</dbReference>
<keyword evidence="6 12" id="KW-1133">Transmembrane helix</keyword>
<evidence type="ECO:0000256" key="10">
    <source>
        <dbReference type="ARBA" id="ARBA00023264"/>
    </source>
</evidence>
<evidence type="ECO:0000256" key="8">
    <source>
        <dbReference type="ARBA" id="ARBA00023136"/>
    </source>
</evidence>
<protein>
    <submittedName>
        <fullName evidence="14">CDP-diacylglycerol--serine O-phosphatidyltransferase</fullName>
    </submittedName>
</protein>
<dbReference type="GO" id="GO:0016780">
    <property type="term" value="F:phosphotransferase activity, for other substituted phosphate groups"/>
    <property type="evidence" value="ECO:0007669"/>
    <property type="project" value="InterPro"/>
</dbReference>
<dbReference type="RefSeq" id="WP_106540361.1">
    <property type="nucleotide sequence ID" value="NZ_BLAU01000001.1"/>
</dbReference>
<evidence type="ECO:0000313" key="14">
    <source>
        <dbReference type="EMBL" id="PSK85306.1"/>
    </source>
</evidence>
<keyword evidence="7" id="KW-0443">Lipid metabolism</keyword>
<dbReference type="Proteomes" id="UP000240621">
    <property type="component" value="Unassembled WGS sequence"/>
</dbReference>
<feature type="transmembrane region" description="Helical" evidence="12">
    <location>
        <begin position="166"/>
        <end position="185"/>
    </location>
</feature>
<evidence type="ECO:0000256" key="12">
    <source>
        <dbReference type="SAM" id="Phobius"/>
    </source>
</evidence>
<dbReference type="AlphaFoldDB" id="A0A2P8CK09"/>
<sequence length="244" mass="27054">MRKHIPNFVTSLNIVSGSLSVMFALEGHINLAVLTMFLAAVFDFFDGMSARLLKTYSPIGKELDSLADMISFGLAPGMMVLTLQKYALFGNVSSLVGTSGGWLTWVFLLSAFFIPVMSGLRLAKFNIDDRQTTSFIGLPTPANAIFFASLALIAENGNRPVLDGILLSPYSLFFFTIVMSLLLVSEIPMFSLKIKNLKWSGNQVRYLFLLMVLVLTYFFSFYGITLSILLYILISFTLSLKKSV</sequence>
<keyword evidence="4 11" id="KW-0808">Transferase</keyword>
<dbReference type="OrthoDB" id="9777147at2"/>
<dbReference type="Gene3D" id="1.20.120.1760">
    <property type="match status" value="1"/>
</dbReference>
<evidence type="ECO:0000256" key="6">
    <source>
        <dbReference type="ARBA" id="ARBA00022989"/>
    </source>
</evidence>
<feature type="transmembrane region" description="Helical" evidence="12">
    <location>
        <begin position="102"/>
        <end position="123"/>
    </location>
</feature>
<dbReference type="PROSITE" id="PS00379">
    <property type="entry name" value="CDP_ALCOHOL_P_TRANSF"/>
    <property type="match status" value="1"/>
</dbReference>
<keyword evidence="3" id="KW-0444">Lipid biosynthesis</keyword>
<evidence type="ECO:0000256" key="11">
    <source>
        <dbReference type="RuleBase" id="RU003750"/>
    </source>
</evidence>
<dbReference type="PANTHER" id="PTHR14269:SF61">
    <property type="entry name" value="CDP-DIACYLGLYCEROL--SERINE O-PHOSPHATIDYLTRANSFERASE"/>
    <property type="match status" value="1"/>
</dbReference>
<dbReference type="PANTHER" id="PTHR14269">
    <property type="entry name" value="CDP-DIACYLGLYCEROL--GLYCEROL-3-PHOSPHATE 3-PHOSPHATIDYLTRANSFERASE-RELATED"/>
    <property type="match status" value="1"/>
</dbReference>
<dbReference type="Pfam" id="PF01066">
    <property type="entry name" value="CDP-OH_P_transf"/>
    <property type="match status" value="1"/>
</dbReference>
<reference evidence="14 15" key="1">
    <citation type="submission" date="2018-03" db="EMBL/GenBank/DDBJ databases">
        <title>Genomic Encyclopedia of Archaeal and Bacterial Type Strains, Phase II (KMG-II): from individual species to whole genera.</title>
        <authorList>
            <person name="Goeker M."/>
        </authorList>
    </citation>
    <scope>NUCLEOTIDE SEQUENCE [LARGE SCALE GENOMIC DNA]</scope>
    <source>
        <strain evidence="14 15">DSM 27267</strain>
    </source>
</reference>
<feature type="transmembrane region" description="Helical" evidence="12">
    <location>
        <begin position="31"/>
        <end position="53"/>
    </location>
</feature>
<evidence type="ECO:0000256" key="4">
    <source>
        <dbReference type="ARBA" id="ARBA00022679"/>
    </source>
</evidence>
<name>A0A2P8CK09_9BACT</name>
<evidence type="ECO:0000256" key="9">
    <source>
        <dbReference type="ARBA" id="ARBA00023209"/>
    </source>
</evidence>
<keyword evidence="16" id="KW-1185">Reference proteome</keyword>
<comment type="caution">
    <text evidence="14">The sequence shown here is derived from an EMBL/GenBank/DDBJ whole genome shotgun (WGS) entry which is preliminary data.</text>
</comment>
<keyword evidence="9" id="KW-0594">Phospholipid biosynthesis</keyword>
<accession>A0A2P8CK09</accession>
<evidence type="ECO:0000256" key="7">
    <source>
        <dbReference type="ARBA" id="ARBA00023098"/>
    </source>
</evidence>
<evidence type="ECO:0000313" key="16">
    <source>
        <dbReference type="Proteomes" id="UP000396862"/>
    </source>
</evidence>
<organism evidence="14 15">
    <name type="scientific">Prolixibacter denitrificans</name>
    <dbReference type="NCBI Taxonomy" id="1541063"/>
    <lineage>
        <taxon>Bacteria</taxon>
        <taxon>Pseudomonadati</taxon>
        <taxon>Bacteroidota</taxon>
        <taxon>Bacteroidia</taxon>
        <taxon>Marinilabiliales</taxon>
        <taxon>Prolixibacteraceae</taxon>
        <taxon>Prolixibacter</taxon>
    </lineage>
</organism>
<keyword evidence="8 12" id="KW-0472">Membrane</keyword>
<dbReference type="InterPro" id="IPR000462">
    <property type="entry name" value="CDP-OH_P_trans"/>
</dbReference>
<evidence type="ECO:0000313" key="13">
    <source>
        <dbReference type="EMBL" id="GET19928.1"/>
    </source>
</evidence>
<evidence type="ECO:0000256" key="2">
    <source>
        <dbReference type="ARBA" id="ARBA00010441"/>
    </source>
</evidence>
<dbReference type="EMBL" id="PYGC01000001">
    <property type="protein sequence ID" value="PSK85306.1"/>
    <property type="molecule type" value="Genomic_DNA"/>
</dbReference>
<comment type="similarity">
    <text evidence="2 11">Belongs to the CDP-alcohol phosphatidyltransferase class-I family.</text>
</comment>
<comment type="subcellular location">
    <subcellularLocation>
        <location evidence="1">Membrane</location>
        <topology evidence="1">Multi-pass membrane protein</topology>
    </subcellularLocation>
</comment>
<keyword evidence="5 12" id="KW-0812">Transmembrane</keyword>
<evidence type="ECO:0000256" key="1">
    <source>
        <dbReference type="ARBA" id="ARBA00004141"/>
    </source>
</evidence>
<dbReference type="GO" id="GO:0016020">
    <property type="term" value="C:membrane"/>
    <property type="evidence" value="ECO:0007669"/>
    <property type="project" value="UniProtKB-SubCell"/>
</dbReference>
<keyword evidence="10" id="KW-1208">Phospholipid metabolism</keyword>
<proteinExistence type="inferred from homology"/>
<evidence type="ECO:0000256" key="3">
    <source>
        <dbReference type="ARBA" id="ARBA00022516"/>
    </source>
</evidence>
<dbReference type="GO" id="GO:0008654">
    <property type="term" value="P:phospholipid biosynthetic process"/>
    <property type="evidence" value="ECO:0007669"/>
    <property type="project" value="UniProtKB-KW"/>
</dbReference>